<comment type="caution">
    <text evidence="2">The sequence shown here is derived from an EMBL/GenBank/DDBJ whole genome shotgun (WGS) entry which is preliminary data.</text>
</comment>
<feature type="chain" id="PRO_5036163797" description="Secreted protein" evidence="1">
    <location>
        <begin position="31"/>
        <end position="65"/>
    </location>
</feature>
<organism evidence="2 11">
    <name type="scientific">Phytophthora fragariae</name>
    <dbReference type="NCBI Taxonomy" id="53985"/>
    <lineage>
        <taxon>Eukaryota</taxon>
        <taxon>Sar</taxon>
        <taxon>Stramenopiles</taxon>
        <taxon>Oomycota</taxon>
        <taxon>Peronosporomycetes</taxon>
        <taxon>Peronosporales</taxon>
        <taxon>Peronosporaceae</taxon>
        <taxon>Phytophthora</taxon>
    </lineage>
</organism>
<evidence type="ECO:0000313" key="4">
    <source>
        <dbReference type="EMBL" id="KAE9103054.1"/>
    </source>
</evidence>
<feature type="signal peptide" evidence="1">
    <location>
        <begin position="1"/>
        <end position="30"/>
    </location>
</feature>
<dbReference type="EMBL" id="QXFZ01000849">
    <property type="protein sequence ID" value="KAE9103054.1"/>
    <property type="molecule type" value="Genomic_DNA"/>
</dbReference>
<evidence type="ECO:0000313" key="9">
    <source>
        <dbReference type="EMBL" id="KAE9240284.1"/>
    </source>
</evidence>
<dbReference type="Proteomes" id="UP000460718">
    <property type="component" value="Unassembled WGS sequence"/>
</dbReference>
<keyword evidence="12" id="KW-1185">Reference proteome</keyword>
<dbReference type="Proteomes" id="UP000433483">
    <property type="component" value="Unassembled WGS sequence"/>
</dbReference>
<dbReference type="Proteomes" id="UP000440732">
    <property type="component" value="Unassembled WGS sequence"/>
</dbReference>
<dbReference type="EMBL" id="QXFW01000408">
    <property type="protein sequence ID" value="KAE9013176.1"/>
    <property type="molecule type" value="Genomic_DNA"/>
</dbReference>
<dbReference type="Proteomes" id="UP000476176">
    <property type="component" value="Unassembled WGS sequence"/>
</dbReference>
<evidence type="ECO:0000313" key="11">
    <source>
        <dbReference type="Proteomes" id="UP000429523"/>
    </source>
</evidence>
<protein>
    <recommendedName>
        <fullName evidence="20">Secreted protein</fullName>
    </recommendedName>
</protein>
<dbReference type="Proteomes" id="UP000441208">
    <property type="component" value="Unassembled WGS sequence"/>
</dbReference>
<accession>A0A6A3F9C7</accession>
<dbReference type="AlphaFoldDB" id="A0A6A3F9C7"/>
<dbReference type="Proteomes" id="UP000429523">
    <property type="component" value="Unassembled WGS sequence"/>
</dbReference>
<evidence type="ECO:0000313" key="8">
    <source>
        <dbReference type="EMBL" id="KAE9239789.1"/>
    </source>
</evidence>
<dbReference type="EMBL" id="QXGB01000382">
    <property type="protein sequence ID" value="KAE9217100.1"/>
    <property type="molecule type" value="Genomic_DNA"/>
</dbReference>
<evidence type="ECO:0000313" key="17">
    <source>
        <dbReference type="Proteomes" id="UP000460718"/>
    </source>
</evidence>
<dbReference type="EMBL" id="QXGA01000423">
    <property type="protein sequence ID" value="KAE9146176.1"/>
    <property type="molecule type" value="Genomic_DNA"/>
</dbReference>
<evidence type="ECO:0000313" key="15">
    <source>
        <dbReference type="Proteomes" id="UP000440732"/>
    </source>
</evidence>
<evidence type="ECO:0000313" key="6">
    <source>
        <dbReference type="EMBL" id="KAE9146176.1"/>
    </source>
</evidence>
<proteinExistence type="predicted"/>
<dbReference type="EMBL" id="QXGC01000347">
    <property type="protein sequence ID" value="KAE9239789.1"/>
    <property type="molecule type" value="Genomic_DNA"/>
</dbReference>
<evidence type="ECO:0000313" key="12">
    <source>
        <dbReference type="Proteomes" id="UP000433483"/>
    </source>
</evidence>
<evidence type="ECO:0000313" key="18">
    <source>
        <dbReference type="Proteomes" id="UP000476176"/>
    </source>
</evidence>
<dbReference type="EMBL" id="QXGF01000426">
    <property type="protein sequence ID" value="KAE8940420.1"/>
    <property type="molecule type" value="Genomic_DNA"/>
</dbReference>
<evidence type="ECO:0000313" key="19">
    <source>
        <dbReference type="Proteomes" id="UP000488956"/>
    </source>
</evidence>
<evidence type="ECO:0000313" key="14">
    <source>
        <dbReference type="Proteomes" id="UP000440367"/>
    </source>
</evidence>
<dbReference type="Proteomes" id="UP000437068">
    <property type="component" value="Unassembled WGS sequence"/>
</dbReference>
<dbReference type="Proteomes" id="UP000440367">
    <property type="component" value="Unassembled WGS sequence"/>
</dbReference>
<gene>
    <name evidence="10" type="ORF">PF001_g5416</name>
    <name evidence="9" type="ORF">PF002_g9835</name>
    <name evidence="8" type="ORF">PF004_g7800</name>
    <name evidence="7" type="ORF">PF005_g8786</name>
    <name evidence="6" type="ORF">PF006_g9030</name>
    <name evidence="4" type="ORF">PF007_g14531</name>
    <name evidence="2" type="ORF">PF009_g9764</name>
    <name evidence="5" type="ORF">PF010_g8108</name>
    <name evidence="3" type="ORF">PF011_g8587</name>
</gene>
<evidence type="ECO:0008006" key="20">
    <source>
        <dbReference type="Google" id="ProtNLM"/>
    </source>
</evidence>
<dbReference type="EMBL" id="QXFX01000361">
    <property type="protein sequence ID" value="KAE9118711.1"/>
    <property type="molecule type" value="Genomic_DNA"/>
</dbReference>
<dbReference type="EMBL" id="QXGE01000201">
    <property type="protein sequence ID" value="KAE9320405.1"/>
    <property type="molecule type" value="Genomic_DNA"/>
</dbReference>
<reference evidence="11 12" key="1">
    <citation type="submission" date="2018-08" db="EMBL/GenBank/DDBJ databases">
        <title>Genomic investigation of the strawberry pathogen Phytophthora fragariae indicates pathogenicity is determined by transcriptional variation in three key races.</title>
        <authorList>
            <person name="Adams T.M."/>
            <person name="Armitage A.D."/>
            <person name="Sobczyk M.K."/>
            <person name="Bates H.J."/>
            <person name="Dunwell J.M."/>
            <person name="Nellist C.F."/>
            <person name="Harrison R.J."/>
        </authorList>
    </citation>
    <scope>NUCLEOTIDE SEQUENCE [LARGE SCALE GENOMIC DNA]</scope>
    <source>
        <strain evidence="10 13">A4</strain>
        <strain evidence="9 14">BC-1</strain>
        <strain evidence="8 18">BC-23</strain>
        <strain evidence="7 12">NOV-27</strain>
        <strain evidence="6 15">NOV-5</strain>
        <strain evidence="4 16">NOV-71</strain>
        <strain evidence="2 11">NOV-9</strain>
        <strain evidence="5 19">ONT-3</strain>
        <strain evidence="3 17">SCRP245</strain>
    </source>
</reference>
<evidence type="ECO:0000313" key="7">
    <source>
        <dbReference type="EMBL" id="KAE9217100.1"/>
    </source>
</evidence>
<evidence type="ECO:0000313" key="3">
    <source>
        <dbReference type="EMBL" id="KAE9013176.1"/>
    </source>
</evidence>
<evidence type="ECO:0000256" key="1">
    <source>
        <dbReference type="SAM" id="SignalP"/>
    </source>
</evidence>
<evidence type="ECO:0000313" key="5">
    <source>
        <dbReference type="EMBL" id="KAE9118711.1"/>
    </source>
</evidence>
<sequence>MFTAASRPRACLFLLTLHCFPYLFVYQLRAHPASVEAVAGAGGAASAEVQYTVVSTSAVATADVC</sequence>
<evidence type="ECO:0000313" key="10">
    <source>
        <dbReference type="EMBL" id="KAE9320405.1"/>
    </source>
</evidence>
<name>A0A6A3F9C7_9STRA</name>
<evidence type="ECO:0000313" key="16">
    <source>
        <dbReference type="Proteomes" id="UP000441208"/>
    </source>
</evidence>
<dbReference type="Proteomes" id="UP000488956">
    <property type="component" value="Unassembled WGS sequence"/>
</dbReference>
<dbReference type="EMBL" id="QXGD01000418">
    <property type="protein sequence ID" value="KAE9240284.1"/>
    <property type="molecule type" value="Genomic_DNA"/>
</dbReference>
<evidence type="ECO:0000313" key="13">
    <source>
        <dbReference type="Proteomes" id="UP000437068"/>
    </source>
</evidence>
<evidence type="ECO:0000313" key="2">
    <source>
        <dbReference type="EMBL" id="KAE8940420.1"/>
    </source>
</evidence>
<keyword evidence="1" id="KW-0732">Signal</keyword>